<dbReference type="EMBL" id="FMHT01000003">
    <property type="protein sequence ID" value="SCL20354.1"/>
    <property type="molecule type" value="Genomic_DNA"/>
</dbReference>
<dbReference type="STRING" id="145857.GA0070616_1958"/>
<proteinExistence type="predicted"/>
<feature type="domain" description="Methyltransferase type 11" evidence="1">
    <location>
        <begin position="120"/>
        <end position="164"/>
    </location>
</feature>
<dbReference type="Gene3D" id="3.40.50.150">
    <property type="entry name" value="Vaccinia Virus protein VP39"/>
    <property type="match status" value="1"/>
</dbReference>
<evidence type="ECO:0000313" key="3">
    <source>
        <dbReference type="Proteomes" id="UP000199699"/>
    </source>
</evidence>
<dbReference type="Proteomes" id="UP000199699">
    <property type="component" value="Unassembled WGS sequence"/>
</dbReference>
<dbReference type="InterPro" id="IPR013216">
    <property type="entry name" value="Methyltransf_11"/>
</dbReference>
<keyword evidence="2" id="KW-0489">Methyltransferase</keyword>
<dbReference type="InterPro" id="IPR029063">
    <property type="entry name" value="SAM-dependent_MTases_sf"/>
</dbReference>
<dbReference type="RefSeq" id="WP_091079622.1">
    <property type="nucleotide sequence ID" value="NZ_FMHT01000003.1"/>
</dbReference>
<dbReference type="SUPFAM" id="SSF53335">
    <property type="entry name" value="S-adenosyl-L-methionine-dependent methyltransferases"/>
    <property type="match status" value="1"/>
</dbReference>
<dbReference type="OrthoDB" id="9810247at2"/>
<reference evidence="2 3" key="1">
    <citation type="submission" date="2016-06" db="EMBL/GenBank/DDBJ databases">
        <authorList>
            <person name="Kjaerup R.B."/>
            <person name="Dalgaard T.S."/>
            <person name="Juul-Madsen H.R."/>
        </authorList>
    </citation>
    <scope>NUCLEOTIDE SEQUENCE [LARGE SCALE GENOMIC DNA]</scope>
    <source>
        <strain evidence="2 3">DSM 43818</strain>
    </source>
</reference>
<dbReference type="Pfam" id="PF08241">
    <property type="entry name" value="Methyltransf_11"/>
    <property type="match status" value="1"/>
</dbReference>
<dbReference type="GO" id="GO:0008757">
    <property type="term" value="F:S-adenosylmethionine-dependent methyltransferase activity"/>
    <property type="evidence" value="ECO:0007669"/>
    <property type="project" value="InterPro"/>
</dbReference>
<dbReference type="CDD" id="cd02440">
    <property type="entry name" value="AdoMet_MTases"/>
    <property type="match status" value="1"/>
</dbReference>
<gene>
    <name evidence="2" type="ORF">GA0070616_1958</name>
</gene>
<name>A0A1C6RT33_9ACTN</name>
<keyword evidence="3" id="KW-1185">Reference proteome</keyword>
<accession>A0A1C6RT33</accession>
<dbReference type="AlphaFoldDB" id="A0A1C6RT33"/>
<keyword evidence="2" id="KW-0808">Transferase</keyword>
<evidence type="ECO:0000313" key="2">
    <source>
        <dbReference type="EMBL" id="SCL20354.1"/>
    </source>
</evidence>
<sequence length="241" mass="26199">MVALALTPPSAERLRAVDGFLTEAWADQARHDERLRALAVEVRFDRGVAHLTGEVDEPEQLRMLRDRVGRLAGVYGVWCRVRVGGRDPVVVDLGCGATKQWPGNLGLDIFPAAGVDALADLSGSLPLADDSVDVLFAVHILEHLIDFLPLVDECHRVLRPGGVLHVMSPWWGHVNAVADPTHVRLLDVQTIKGVCLMRPPGTPRWHPLHAATDGASIFADLTPLDPDAAAPTPSHLARFFD</sequence>
<evidence type="ECO:0000259" key="1">
    <source>
        <dbReference type="Pfam" id="PF08241"/>
    </source>
</evidence>
<protein>
    <submittedName>
        <fullName evidence="2">Methyltransferase domain-containing protein</fullName>
    </submittedName>
</protein>
<organism evidence="2 3">
    <name type="scientific">Micromonospora nigra</name>
    <dbReference type="NCBI Taxonomy" id="145857"/>
    <lineage>
        <taxon>Bacteria</taxon>
        <taxon>Bacillati</taxon>
        <taxon>Actinomycetota</taxon>
        <taxon>Actinomycetes</taxon>
        <taxon>Micromonosporales</taxon>
        <taxon>Micromonosporaceae</taxon>
        <taxon>Micromonospora</taxon>
    </lineage>
</organism>
<dbReference type="GO" id="GO:0032259">
    <property type="term" value="P:methylation"/>
    <property type="evidence" value="ECO:0007669"/>
    <property type="project" value="UniProtKB-KW"/>
</dbReference>